<dbReference type="AlphaFoldDB" id="A0A286U5U5"/>
<organism evidence="1 2">
    <name type="scientific">Pyrrhoderma noxium</name>
    <dbReference type="NCBI Taxonomy" id="2282107"/>
    <lineage>
        <taxon>Eukaryota</taxon>
        <taxon>Fungi</taxon>
        <taxon>Dikarya</taxon>
        <taxon>Basidiomycota</taxon>
        <taxon>Agaricomycotina</taxon>
        <taxon>Agaricomycetes</taxon>
        <taxon>Hymenochaetales</taxon>
        <taxon>Hymenochaetaceae</taxon>
        <taxon>Pyrrhoderma</taxon>
    </lineage>
</organism>
<name>A0A286U5U5_9AGAM</name>
<reference evidence="1 2" key="1">
    <citation type="journal article" date="2017" name="Mol. Ecol.">
        <title>Comparative and population genomic landscape of Phellinus noxius: A hypervariable fungus causing root rot in trees.</title>
        <authorList>
            <person name="Chung C.L."/>
            <person name="Lee T.J."/>
            <person name="Akiba M."/>
            <person name="Lee H.H."/>
            <person name="Kuo T.H."/>
            <person name="Liu D."/>
            <person name="Ke H.M."/>
            <person name="Yokoi T."/>
            <person name="Roa M.B."/>
            <person name="Lu M.J."/>
            <person name="Chang Y.Y."/>
            <person name="Ann P.J."/>
            <person name="Tsai J.N."/>
            <person name="Chen C.Y."/>
            <person name="Tzean S.S."/>
            <person name="Ota Y."/>
            <person name="Hattori T."/>
            <person name="Sahashi N."/>
            <person name="Liou R.F."/>
            <person name="Kikuchi T."/>
            <person name="Tsai I.J."/>
        </authorList>
    </citation>
    <scope>NUCLEOTIDE SEQUENCE [LARGE SCALE GENOMIC DNA]</scope>
    <source>
        <strain evidence="1 2">FFPRI411160</strain>
    </source>
</reference>
<protein>
    <submittedName>
        <fullName evidence="1">Uncharacterized protein</fullName>
    </submittedName>
</protein>
<keyword evidence="2" id="KW-1185">Reference proteome</keyword>
<sequence length="66" mass="7811">MALSAKFVRSHIIFKKLNCDNGYLGIFPIRISPHTYHTFRRKCQFLDLRQTLISSEVSLKYLIPQR</sequence>
<dbReference type="InParanoid" id="A0A286U5U5"/>
<dbReference type="Proteomes" id="UP000217199">
    <property type="component" value="Unassembled WGS sequence"/>
</dbReference>
<evidence type="ECO:0000313" key="1">
    <source>
        <dbReference type="EMBL" id="PAV14948.1"/>
    </source>
</evidence>
<gene>
    <name evidence="1" type="ORF">PNOK_0950100</name>
</gene>
<proteinExistence type="predicted"/>
<comment type="caution">
    <text evidence="1">The sequence shown here is derived from an EMBL/GenBank/DDBJ whole genome shotgun (WGS) entry which is preliminary data.</text>
</comment>
<accession>A0A286U5U5</accession>
<dbReference type="EMBL" id="NBII01000011">
    <property type="protein sequence ID" value="PAV14948.1"/>
    <property type="molecule type" value="Genomic_DNA"/>
</dbReference>
<evidence type="ECO:0000313" key="2">
    <source>
        <dbReference type="Proteomes" id="UP000217199"/>
    </source>
</evidence>